<evidence type="ECO:0000313" key="3">
    <source>
        <dbReference type="Proteomes" id="UP001501358"/>
    </source>
</evidence>
<evidence type="ECO:0000256" key="1">
    <source>
        <dbReference type="SAM" id="MobiDB-lite"/>
    </source>
</evidence>
<dbReference type="Proteomes" id="UP001501358">
    <property type="component" value="Unassembled WGS sequence"/>
</dbReference>
<reference evidence="2 3" key="1">
    <citation type="journal article" date="2019" name="Int. J. Syst. Evol. Microbiol.">
        <title>The Global Catalogue of Microorganisms (GCM) 10K type strain sequencing project: providing services to taxonomists for standard genome sequencing and annotation.</title>
        <authorList>
            <consortium name="The Broad Institute Genomics Platform"/>
            <consortium name="The Broad Institute Genome Sequencing Center for Infectious Disease"/>
            <person name="Wu L."/>
            <person name="Ma J."/>
        </authorList>
    </citation>
    <scope>NUCLEOTIDE SEQUENCE [LARGE SCALE GENOMIC DNA]</scope>
    <source>
        <strain evidence="2 3">JCM 6307</strain>
    </source>
</reference>
<feature type="region of interest" description="Disordered" evidence="1">
    <location>
        <begin position="29"/>
        <end position="66"/>
    </location>
</feature>
<protein>
    <submittedName>
        <fullName evidence="2">Uncharacterized protein</fullName>
    </submittedName>
</protein>
<gene>
    <name evidence="2" type="ORF">GCM10010406_51270</name>
</gene>
<sequence length="118" mass="12884">MSLSKGPTSQVPIRLSCIVVRLGILAGGTDKERKHGAVPTPQASDPLTETVGDEEDRHEPAVTRNSLVGRRIRGAVNMPKYHRPGLNHRDVLAAERKERARIRSEKGIHWGGRPALAA</sequence>
<name>A0ABN3MUS6_9ACTN</name>
<evidence type="ECO:0000313" key="2">
    <source>
        <dbReference type="EMBL" id="GAA2508531.1"/>
    </source>
</evidence>
<proteinExistence type="predicted"/>
<keyword evidence="3" id="KW-1185">Reference proteome</keyword>
<comment type="caution">
    <text evidence="2">The sequence shown here is derived from an EMBL/GenBank/DDBJ whole genome shotgun (WGS) entry which is preliminary data.</text>
</comment>
<dbReference type="EMBL" id="BAAATA010000045">
    <property type="protein sequence ID" value="GAA2508531.1"/>
    <property type="molecule type" value="Genomic_DNA"/>
</dbReference>
<accession>A0ABN3MUS6</accession>
<organism evidence="2 3">
    <name type="scientific">Streptomyces thermolineatus</name>
    <dbReference type="NCBI Taxonomy" id="44033"/>
    <lineage>
        <taxon>Bacteria</taxon>
        <taxon>Bacillati</taxon>
        <taxon>Actinomycetota</taxon>
        <taxon>Actinomycetes</taxon>
        <taxon>Kitasatosporales</taxon>
        <taxon>Streptomycetaceae</taxon>
        <taxon>Streptomyces</taxon>
    </lineage>
</organism>